<comment type="caution">
    <text evidence="2">The sequence shown here is derived from an EMBL/GenBank/DDBJ whole genome shotgun (WGS) entry which is preliminary data.</text>
</comment>
<keyword evidence="1" id="KW-1133">Transmembrane helix</keyword>
<feature type="non-terminal residue" evidence="2">
    <location>
        <position position="217"/>
    </location>
</feature>
<name>X0SW78_9ZZZZ</name>
<gene>
    <name evidence="2" type="ORF">S01H1_11542</name>
</gene>
<evidence type="ECO:0008006" key="3">
    <source>
        <dbReference type="Google" id="ProtNLM"/>
    </source>
</evidence>
<feature type="transmembrane region" description="Helical" evidence="1">
    <location>
        <begin position="154"/>
        <end position="173"/>
    </location>
</feature>
<organism evidence="2">
    <name type="scientific">marine sediment metagenome</name>
    <dbReference type="NCBI Taxonomy" id="412755"/>
    <lineage>
        <taxon>unclassified sequences</taxon>
        <taxon>metagenomes</taxon>
        <taxon>ecological metagenomes</taxon>
    </lineage>
</organism>
<reference evidence="2" key="1">
    <citation type="journal article" date="2014" name="Front. Microbiol.">
        <title>High frequency of phylogenetically diverse reductive dehalogenase-homologous genes in deep subseafloor sedimentary metagenomes.</title>
        <authorList>
            <person name="Kawai M."/>
            <person name="Futagami T."/>
            <person name="Toyoda A."/>
            <person name="Takaki Y."/>
            <person name="Nishi S."/>
            <person name="Hori S."/>
            <person name="Arai W."/>
            <person name="Tsubouchi T."/>
            <person name="Morono Y."/>
            <person name="Uchiyama I."/>
            <person name="Ito T."/>
            <person name="Fujiyama A."/>
            <person name="Inagaki F."/>
            <person name="Takami H."/>
        </authorList>
    </citation>
    <scope>NUCLEOTIDE SEQUENCE</scope>
    <source>
        <strain evidence="2">Expedition CK06-06</strain>
    </source>
</reference>
<sequence length="217" mass="24373">MAVTPNDLDFSQHAEVRLEVISEPGVTVNVEDYERALRESEHRFEIGVVRSTRTETPAPTDDDKLVSTYGYELEFFLPGEYELPPATLTFVDRRGMSREPDSGSGEPAVTVEELQTEPLTITARDEPGGQLSPEQLRTIKTLAPIELPTVWSRWWWLAPLTAVVVVVAAVLLVPRLRRLLAGILQRDRSRSVIPIPAHEWARRQLASLIAEDLVERG</sequence>
<protein>
    <recommendedName>
        <fullName evidence="3">Protein BatD</fullName>
    </recommendedName>
</protein>
<evidence type="ECO:0000256" key="1">
    <source>
        <dbReference type="SAM" id="Phobius"/>
    </source>
</evidence>
<dbReference type="AlphaFoldDB" id="X0SW78"/>
<dbReference type="EMBL" id="BARS01005886">
    <property type="protein sequence ID" value="GAF80177.1"/>
    <property type="molecule type" value="Genomic_DNA"/>
</dbReference>
<keyword evidence="1" id="KW-0812">Transmembrane</keyword>
<accession>X0SW78</accession>
<proteinExistence type="predicted"/>
<evidence type="ECO:0000313" key="2">
    <source>
        <dbReference type="EMBL" id="GAF80177.1"/>
    </source>
</evidence>
<keyword evidence="1" id="KW-0472">Membrane</keyword>